<comment type="caution">
    <text evidence="1">The sequence shown here is derived from an EMBL/GenBank/DDBJ whole genome shotgun (WGS) entry which is preliminary data.</text>
</comment>
<gene>
    <name evidence="1" type="ORF">OnM2_103041</name>
</gene>
<dbReference type="Proteomes" id="UP000286134">
    <property type="component" value="Unassembled WGS sequence"/>
</dbReference>
<dbReference type="EMBL" id="MCFK01010368">
    <property type="protein sequence ID" value="RKF53635.1"/>
    <property type="molecule type" value="Genomic_DNA"/>
</dbReference>
<evidence type="ECO:0000313" key="2">
    <source>
        <dbReference type="Proteomes" id="UP000286134"/>
    </source>
</evidence>
<sequence length="121" mass="14255">ELKEDHTLLIKKEWPDDNVHIVIKNRKLETKRSNVESALTSFQDGKNFTFIICIGEQVQFRFASRVTRKEIEYLLMHVLQKNIDYINGSIKITELKNCFCFQVEYLVANDADVVEELARNY</sequence>
<reference evidence="1 2" key="1">
    <citation type="journal article" date="2018" name="BMC Genomics">
        <title>Comparative genome analyses reveal sequence features reflecting distinct modes of host-adaptation between dicot and monocot powdery mildew.</title>
        <authorList>
            <person name="Wu Y."/>
            <person name="Ma X."/>
            <person name="Pan Z."/>
            <person name="Kale S.D."/>
            <person name="Song Y."/>
            <person name="King H."/>
            <person name="Zhang Q."/>
            <person name="Presley C."/>
            <person name="Deng X."/>
            <person name="Wei C.I."/>
            <person name="Xiao S."/>
        </authorList>
    </citation>
    <scope>NUCLEOTIDE SEQUENCE [LARGE SCALE GENOMIC DNA]</scope>
    <source>
        <strain evidence="1">UMSG2</strain>
    </source>
</reference>
<feature type="non-terminal residue" evidence="1">
    <location>
        <position position="1"/>
    </location>
</feature>
<accession>A0A420H866</accession>
<organism evidence="1 2">
    <name type="scientific">Erysiphe neolycopersici</name>
    <dbReference type="NCBI Taxonomy" id="212602"/>
    <lineage>
        <taxon>Eukaryota</taxon>
        <taxon>Fungi</taxon>
        <taxon>Dikarya</taxon>
        <taxon>Ascomycota</taxon>
        <taxon>Pezizomycotina</taxon>
        <taxon>Leotiomycetes</taxon>
        <taxon>Erysiphales</taxon>
        <taxon>Erysiphaceae</taxon>
        <taxon>Erysiphe</taxon>
    </lineage>
</organism>
<dbReference type="AlphaFoldDB" id="A0A420H866"/>
<evidence type="ECO:0000313" key="1">
    <source>
        <dbReference type="EMBL" id="RKF53635.1"/>
    </source>
</evidence>
<name>A0A420H866_9PEZI</name>
<proteinExistence type="predicted"/>
<feature type="non-terminal residue" evidence="1">
    <location>
        <position position="121"/>
    </location>
</feature>
<keyword evidence="2" id="KW-1185">Reference proteome</keyword>
<protein>
    <submittedName>
        <fullName evidence="1">Uncharacterized protein</fullName>
    </submittedName>
</protein>